<dbReference type="SUPFAM" id="SSF109998">
    <property type="entry name" value="Triger factor/SurA peptide-binding domain-like"/>
    <property type="match status" value="1"/>
</dbReference>
<protein>
    <submittedName>
        <fullName evidence="4">Peptidyl-prolyl cis-trans isomerase</fullName>
    </submittedName>
</protein>
<dbReference type="GO" id="GO:0003755">
    <property type="term" value="F:peptidyl-prolyl cis-trans isomerase activity"/>
    <property type="evidence" value="ECO:0007669"/>
    <property type="project" value="UniProtKB-KW"/>
</dbReference>
<evidence type="ECO:0000256" key="1">
    <source>
        <dbReference type="PROSITE-ProRule" id="PRU00278"/>
    </source>
</evidence>
<keyword evidence="2" id="KW-0472">Membrane</keyword>
<evidence type="ECO:0000259" key="3">
    <source>
        <dbReference type="PROSITE" id="PS50198"/>
    </source>
</evidence>
<dbReference type="Gene3D" id="3.10.50.40">
    <property type="match status" value="1"/>
</dbReference>
<dbReference type="SUPFAM" id="SSF54534">
    <property type="entry name" value="FKBP-like"/>
    <property type="match status" value="1"/>
</dbReference>
<keyword evidence="2" id="KW-0812">Transmembrane</keyword>
<dbReference type="EMBL" id="LCMA01000010">
    <property type="protein sequence ID" value="KKU26297.1"/>
    <property type="molecule type" value="Genomic_DNA"/>
</dbReference>
<dbReference type="InterPro" id="IPR046357">
    <property type="entry name" value="PPIase_dom_sf"/>
</dbReference>
<keyword evidence="1 4" id="KW-0413">Isomerase</keyword>
<dbReference type="InterPro" id="IPR027304">
    <property type="entry name" value="Trigger_fact/SurA_dom_sf"/>
</dbReference>
<organism evidence="4 5">
    <name type="scientific">Candidatus Magasanikbacteria bacterium GW2011_GWA2_46_17</name>
    <dbReference type="NCBI Taxonomy" id="1619042"/>
    <lineage>
        <taxon>Bacteria</taxon>
        <taxon>Candidatus Magasanikiibacteriota</taxon>
    </lineage>
</organism>
<dbReference type="InterPro" id="IPR000297">
    <property type="entry name" value="PPIase_PpiC"/>
</dbReference>
<dbReference type="PANTHER" id="PTHR47245">
    <property type="entry name" value="PEPTIDYLPROLYL ISOMERASE"/>
    <property type="match status" value="1"/>
</dbReference>
<evidence type="ECO:0000313" key="5">
    <source>
        <dbReference type="Proteomes" id="UP000034175"/>
    </source>
</evidence>
<comment type="caution">
    <text evidence="4">The sequence shown here is derived from an EMBL/GenBank/DDBJ whole genome shotgun (WGS) entry which is preliminary data.</text>
</comment>
<evidence type="ECO:0000313" key="4">
    <source>
        <dbReference type="EMBL" id="KKU26297.1"/>
    </source>
</evidence>
<proteinExistence type="predicted"/>
<dbReference type="Proteomes" id="UP000034175">
    <property type="component" value="Unassembled WGS sequence"/>
</dbReference>
<dbReference type="AlphaFoldDB" id="A0A0G1P106"/>
<dbReference type="Pfam" id="PF13624">
    <property type="entry name" value="SurA_N_3"/>
    <property type="match status" value="1"/>
</dbReference>
<name>A0A0G1P106_9BACT</name>
<dbReference type="InterPro" id="IPR050245">
    <property type="entry name" value="PrsA_foldase"/>
</dbReference>
<accession>A0A0G1P106</accession>
<dbReference type="PANTHER" id="PTHR47245:SF2">
    <property type="entry name" value="PEPTIDYL-PROLYL CIS-TRANS ISOMERASE HP_0175-RELATED"/>
    <property type="match status" value="1"/>
</dbReference>
<evidence type="ECO:0000256" key="2">
    <source>
        <dbReference type="SAM" id="Phobius"/>
    </source>
</evidence>
<dbReference type="Pfam" id="PF00639">
    <property type="entry name" value="Rotamase"/>
    <property type="match status" value="1"/>
</dbReference>
<keyword evidence="2" id="KW-1133">Transmembrane helix</keyword>
<reference evidence="4 5" key="1">
    <citation type="journal article" date="2015" name="Nature">
        <title>rRNA introns, odd ribosomes, and small enigmatic genomes across a large radiation of phyla.</title>
        <authorList>
            <person name="Brown C.T."/>
            <person name="Hug L.A."/>
            <person name="Thomas B.C."/>
            <person name="Sharon I."/>
            <person name="Castelle C.J."/>
            <person name="Singh A."/>
            <person name="Wilkins M.J."/>
            <person name="Williams K.H."/>
            <person name="Banfield J.F."/>
        </authorList>
    </citation>
    <scope>NUCLEOTIDE SEQUENCE [LARGE SCALE GENOMIC DNA]</scope>
</reference>
<keyword evidence="1" id="KW-0697">Rotamase</keyword>
<sequence>MQNHETVEEKIESQMVESSTFGVCVSAFQKLKETNARLFLYGIVGVLALSLVGMAAAGVYRAYAMGATDAFTVNVAQVIRLPVLKVDGVPIMYADYAEDIKAIKQMRDYDKKNGGPGADLTEEQMSDQVLWRLANTILVDRAAAKYNIRISDQDVENLKATVLQQYKDTATVEKELAERYGWTLADYEEKVMRPFVLQNSLKQAVEADPSLKANSFNKALDVLNQIKGGADFTAMARKHGQDGTAAEGGDLGWFARGEMVPQFEAAVFAMRKGEISQTPVESPFGFHLIKLEDTKKENKKENGKQVMVEKVLARHILFRAPDIEQYLDTMARQADIHLYSRIHNPFEEMRRS</sequence>
<feature type="domain" description="PpiC" evidence="3">
    <location>
        <begin position="205"/>
        <end position="293"/>
    </location>
</feature>
<feature type="transmembrane region" description="Helical" evidence="2">
    <location>
        <begin position="38"/>
        <end position="60"/>
    </location>
</feature>
<dbReference type="Gene3D" id="1.10.4030.10">
    <property type="entry name" value="Porin chaperone SurA, peptide-binding domain"/>
    <property type="match status" value="1"/>
</dbReference>
<dbReference type="PROSITE" id="PS50198">
    <property type="entry name" value="PPIC_PPIASE_2"/>
    <property type="match status" value="1"/>
</dbReference>
<gene>
    <name evidence="4" type="ORF">UX39_C0010G0009</name>
</gene>